<organism evidence="3 4">
    <name type="scientific">Cephalotrichum gorgonifer</name>
    <dbReference type="NCBI Taxonomy" id="2041049"/>
    <lineage>
        <taxon>Eukaryota</taxon>
        <taxon>Fungi</taxon>
        <taxon>Dikarya</taxon>
        <taxon>Ascomycota</taxon>
        <taxon>Pezizomycotina</taxon>
        <taxon>Sordariomycetes</taxon>
        <taxon>Hypocreomycetidae</taxon>
        <taxon>Microascales</taxon>
        <taxon>Microascaceae</taxon>
        <taxon>Cephalotrichum</taxon>
    </lineage>
</organism>
<dbReference type="InterPro" id="IPR050357">
    <property type="entry name" value="Arrestin_domain-protein"/>
</dbReference>
<evidence type="ECO:0000259" key="2">
    <source>
        <dbReference type="Pfam" id="PF00339"/>
    </source>
</evidence>
<evidence type="ECO:0000313" key="4">
    <source>
        <dbReference type="Proteomes" id="UP001187682"/>
    </source>
</evidence>
<evidence type="ECO:0000313" key="3">
    <source>
        <dbReference type="EMBL" id="SPN99538.1"/>
    </source>
</evidence>
<dbReference type="InterPro" id="IPR011021">
    <property type="entry name" value="Arrestin-like_N"/>
</dbReference>
<reference evidence="3" key="1">
    <citation type="submission" date="2018-03" db="EMBL/GenBank/DDBJ databases">
        <authorList>
            <person name="Guldener U."/>
        </authorList>
    </citation>
    <scope>NUCLEOTIDE SEQUENCE</scope>
</reference>
<protein>
    <recommendedName>
        <fullName evidence="2">Arrestin-like N-terminal domain-containing protein</fullName>
    </recommendedName>
</protein>
<dbReference type="GO" id="GO:0031625">
    <property type="term" value="F:ubiquitin protein ligase binding"/>
    <property type="evidence" value="ECO:0007669"/>
    <property type="project" value="TreeGrafter"/>
</dbReference>
<proteinExistence type="predicted"/>
<dbReference type="InterPro" id="IPR014756">
    <property type="entry name" value="Ig_E-set"/>
</dbReference>
<dbReference type="PANTHER" id="PTHR11188">
    <property type="entry name" value="ARRESTIN DOMAIN CONTAINING PROTEIN"/>
    <property type="match status" value="1"/>
</dbReference>
<feature type="domain" description="Arrestin-like N-terminal" evidence="2">
    <location>
        <begin position="2"/>
        <end position="106"/>
    </location>
</feature>
<dbReference type="GO" id="GO:0005829">
    <property type="term" value="C:cytosol"/>
    <property type="evidence" value="ECO:0007669"/>
    <property type="project" value="TreeGrafter"/>
</dbReference>
<comment type="caution">
    <text evidence="3">The sequence shown here is derived from an EMBL/GenBank/DDBJ whole genome shotgun (WGS) entry which is preliminary data.</text>
</comment>
<dbReference type="SUPFAM" id="SSF81296">
    <property type="entry name" value="E set domains"/>
    <property type="match status" value="1"/>
</dbReference>
<dbReference type="AlphaFoldDB" id="A0AAE8MSY1"/>
<dbReference type="EMBL" id="ONZQ02000003">
    <property type="protein sequence ID" value="SPN99538.1"/>
    <property type="molecule type" value="Genomic_DNA"/>
</dbReference>
<keyword evidence="4" id="KW-1185">Reference proteome</keyword>
<dbReference type="Pfam" id="PF00339">
    <property type="entry name" value="Arrestin_N"/>
    <property type="match status" value="1"/>
</dbReference>
<dbReference type="Gene3D" id="2.60.40.640">
    <property type="match status" value="1"/>
</dbReference>
<name>A0AAE8MSY1_9PEZI</name>
<sequence length="544" mass="59843">MRIILDNPPEFYTNLDTVVGRAVLFIHRAEQVGAIVVKLEGEAKTAARDYENGNGNLMTESHKVLYKVQQVFPPPNTQTTMSSVMLRPGTHEFPFRFKIPFNNVCSDVNTMARLGGLGGGGFLGSGVRVMDGSTQVFLRHVTKTLPPSFVGAPHRAEIRYYIKVTVQRPGILRENWRHHVDFRFMPIEEPRPDPRSEAKSFAKRPFVFRPKSSAPSTQHAKFFGGKGKQDMTEEVLPPTIEMCAWFPHPIILTCNKPVPLRLVATKKALSTQQVYLTSLQIELFGQTKLRCFANEELIPNRFVIISNTGLHIPLTQSPNDPIGAELQVPDYLWKNVPLPNTISPSFVSCNIIRTYQLNITLGLSWETQPAAKGGMFSGKGQHPSAQTIRLPLVFKDVQIYSGIAPPPEVLRAMANRAPRPQAGVPRPATNMPAHPQEERPPQLPPRTNSGRLIVPNQGGMYPQHPISPITGPNQVPVAVPDAPAPALYDPLYPPQMGTVGFEEAPPSYDEAMAVSATGPTERPAFSGETGDGGPTQMPTKGDQS</sequence>
<dbReference type="InterPro" id="IPR014752">
    <property type="entry name" value="Arrestin-like_C"/>
</dbReference>
<dbReference type="GO" id="GO:0070086">
    <property type="term" value="P:ubiquitin-dependent endocytosis"/>
    <property type="evidence" value="ECO:0007669"/>
    <property type="project" value="TreeGrafter"/>
</dbReference>
<accession>A0AAE8MSY1</accession>
<dbReference type="GO" id="GO:0030674">
    <property type="term" value="F:protein-macromolecule adaptor activity"/>
    <property type="evidence" value="ECO:0007669"/>
    <property type="project" value="TreeGrafter"/>
</dbReference>
<dbReference type="PANTHER" id="PTHR11188:SF166">
    <property type="entry name" value="ARRESTIN (OR S-ANTIGEN), N-TERMINAL DOMAIN PROTEIN (AFU_ORTHOLOGUE AFUA_7G02050)"/>
    <property type="match status" value="1"/>
</dbReference>
<feature type="region of interest" description="Disordered" evidence="1">
    <location>
        <begin position="514"/>
        <end position="544"/>
    </location>
</feature>
<dbReference type="Proteomes" id="UP001187682">
    <property type="component" value="Unassembled WGS sequence"/>
</dbReference>
<evidence type="ECO:0000256" key="1">
    <source>
        <dbReference type="SAM" id="MobiDB-lite"/>
    </source>
</evidence>
<dbReference type="CDD" id="cd22952">
    <property type="entry name" value="ART10-like"/>
    <property type="match status" value="1"/>
</dbReference>
<dbReference type="GO" id="GO:0005886">
    <property type="term" value="C:plasma membrane"/>
    <property type="evidence" value="ECO:0007669"/>
    <property type="project" value="TreeGrafter"/>
</dbReference>
<feature type="region of interest" description="Disordered" evidence="1">
    <location>
        <begin position="418"/>
        <end position="450"/>
    </location>
</feature>
<gene>
    <name evidence="3" type="ORF">DNG_02390</name>
</gene>